<name>A0A843SB62_9BURK</name>
<organism evidence="2 3">
    <name type="scientific">Rugamonas rivuli</name>
    <dbReference type="NCBI Taxonomy" id="2743358"/>
    <lineage>
        <taxon>Bacteria</taxon>
        <taxon>Pseudomonadati</taxon>
        <taxon>Pseudomonadota</taxon>
        <taxon>Betaproteobacteria</taxon>
        <taxon>Burkholderiales</taxon>
        <taxon>Oxalobacteraceae</taxon>
        <taxon>Telluria group</taxon>
        <taxon>Rugamonas</taxon>
    </lineage>
</organism>
<feature type="domain" description="Schlafen AlbA-2" evidence="1">
    <location>
        <begin position="294"/>
        <end position="432"/>
    </location>
</feature>
<dbReference type="AlphaFoldDB" id="A0A843SB62"/>
<dbReference type="RefSeq" id="WP_152803053.1">
    <property type="nucleotide sequence ID" value="NZ_WHUF01000002.1"/>
</dbReference>
<dbReference type="PANTHER" id="PTHR30595:SF6">
    <property type="entry name" value="SCHLAFEN ALBA-2 DOMAIN-CONTAINING PROTEIN"/>
    <property type="match status" value="1"/>
</dbReference>
<keyword evidence="3" id="KW-1185">Reference proteome</keyword>
<dbReference type="PANTHER" id="PTHR30595">
    <property type="entry name" value="GLPR-RELATED TRANSCRIPTIONAL REPRESSOR"/>
    <property type="match status" value="1"/>
</dbReference>
<gene>
    <name evidence="2" type="ORF">GEV01_07380</name>
</gene>
<sequence length="452" mass="49977">MLLTSTSIPSPLRVYFTLHLGQKIFRRRIVQSSRTRSGRVVNCCVVEPVFDSEHQSKETKQFVYSDAVLYEDWLSGKECDEFVFSLANTLTEVANGIEFSSERRSWELAQLPFMNSFMERAGSVASFDIRSDSGTQSLAPLIGWNLAFYPDIFAAVREWINLREYHGENDGRNQKVMFLMPENNAFIASAEQSTEGRLTLNVAGSLVDEHKFAIVGAASTGSRVTQLRAEISNGQANVPVARDTDSLELYLIDQSGEIFDFHKEGKFARSGRQFLRSPHAPGNDRVKAAIELGEGPQIEFKPFVTPEQRLNENNNKTKLAEILNTVAAFSNSGGGAIFIGVDDDCQVVGIDEKLPAWGNAGFSEQLVDKFVGAWRSAIRDKIEGELAFKVSAVETEAKTVLVVDVAQSVSRPVNLKDNSTIYVRRGASNVKLAPALWSAFLGSEATTREVLN</sequence>
<dbReference type="InterPro" id="IPR007421">
    <property type="entry name" value="Schlafen_AlbA_2_dom"/>
</dbReference>
<dbReference type="Pfam" id="PF04326">
    <property type="entry name" value="SLFN_AlbA_2"/>
    <property type="match status" value="1"/>
</dbReference>
<dbReference type="Proteomes" id="UP000444318">
    <property type="component" value="Unassembled WGS sequence"/>
</dbReference>
<dbReference type="Gene3D" id="3.30.950.30">
    <property type="entry name" value="Schlafen, AAA domain"/>
    <property type="match status" value="1"/>
</dbReference>
<evidence type="ECO:0000313" key="3">
    <source>
        <dbReference type="Proteomes" id="UP000444318"/>
    </source>
</evidence>
<dbReference type="EMBL" id="WHUF01000002">
    <property type="protein sequence ID" value="MQA19334.1"/>
    <property type="molecule type" value="Genomic_DNA"/>
</dbReference>
<accession>A0A843SB62</accession>
<evidence type="ECO:0000313" key="2">
    <source>
        <dbReference type="EMBL" id="MQA19334.1"/>
    </source>
</evidence>
<proteinExistence type="predicted"/>
<dbReference type="InterPro" id="IPR038461">
    <property type="entry name" value="Schlafen_AlbA_2_dom_sf"/>
</dbReference>
<protein>
    <recommendedName>
        <fullName evidence="1">Schlafen AlbA-2 domain-containing protein</fullName>
    </recommendedName>
</protein>
<reference evidence="2 3" key="1">
    <citation type="submission" date="2019-10" db="EMBL/GenBank/DDBJ databases">
        <title>Two novel species isolated from a subtropical stream in China.</title>
        <authorList>
            <person name="Lu H."/>
        </authorList>
    </citation>
    <scope>NUCLEOTIDE SEQUENCE [LARGE SCALE GENOMIC DNA]</scope>
    <source>
        <strain evidence="2 3">FT103W</strain>
    </source>
</reference>
<evidence type="ECO:0000259" key="1">
    <source>
        <dbReference type="Pfam" id="PF04326"/>
    </source>
</evidence>
<comment type="caution">
    <text evidence="2">The sequence shown here is derived from an EMBL/GenBank/DDBJ whole genome shotgun (WGS) entry which is preliminary data.</text>
</comment>